<keyword evidence="3" id="KW-1185">Reference proteome</keyword>
<dbReference type="VEuPathDB" id="FungiDB:SDRG_07641"/>
<reference evidence="2 3" key="1">
    <citation type="submission" date="2012-04" db="EMBL/GenBank/DDBJ databases">
        <title>The Genome Sequence of Saprolegnia declina VS20.</title>
        <authorList>
            <consortium name="The Broad Institute Genome Sequencing Platform"/>
            <person name="Russ C."/>
            <person name="Nusbaum C."/>
            <person name="Tyler B."/>
            <person name="van West P."/>
            <person name="Dieguez-Uribeondo J."/>
            <person name="de Bruijn I."/>
            <person name="Tripathy S."/>
            <person name="Jiang R."/>
            <person name="Young S.K."/>
            <person name="Zeng Q."/>
            <person name="Gargeya S."/>
            <person name="Fitzgerald M."/>
            <person name="Haas B."/>
            <person name="Abouelleil A."/>
            <person name="Alvarado L."/>
            <person name="Arachchi H.M."/>
            <person name="Berlin A."/>
            <person name="Chapman S.B."/>
            <person name="Goldberg J."/>
            <person name="Griggs A."/>
            <person name="Gujja S."/>
            <person name="Hansen M."/>
            <person name="Howarth C."/>
            <person name="Imamovic A."/>
            <person name="Larimer J."/>
            <person name="McCowen C."/>
            <person name="Montmayeur A."/>
            <person name="Murphy C."/>
            <person name="Neiman D."/>
            <person name="Pearson M."/>
            <person name="Priest M."/>
            <person name="Roberts A."/>
            <person name="Saif S."/>
            <person name="Shea T."/>
            <person name="Sisk P."/>
            <person name="Sykes S."/>
            <person name="Wortman J."/>
            <person name="Nusbaum C."/>
            <person name="Birren B."/>
        </authorList>
    </citation>
    <scope>NUCLEOTIDE SEQUENCE [LARGE SCALE GENOMIC DNA]</scope>
    <source>
        <strain evidence="2 3">VS20</strain>
    </source>
</reference>
<feature type="transmembrane region" description="Helical" evidence="1">
    <location>
        <begin position="75"/>
        <end position="96"/>
    </location>
</feature>
<feature type="transmembrane region" description="Helical" evidence="1">
    <location>
        <begin position="48"/>
        <end position="68"/>
    </location>
</feature>
<dbReference type="OMA" id="YCISKCT"/>
<dbReference type="RefSeq" id="XP_008611709.1">
    <property type="nucleotide sequence ID" value="XM_008613487.1"/>
</dbReference>
<sequence>MTWKDVVACYHLCVPLSIMVSLQLQCLFLGVCPGTALPLLFAPGLANAIFGISLASASLLLALALLPAPRLVHAVVSALSAASHFVLACLCLHVVATAADASDLVWTAGSSTLQAYYKSPENVRAAMVTLNGAVASIQLVLVVVLSCNIGIYMVQLASYCISKCTLVA</sequence>
<feature type="transmembrane region" description="Helical" evidence="1">
    <location>
        <begin position="12"/>
        <end position="36"/>
    </location>
</feature>
<proteinExistence type="predicted"/>
<evidence type="ECO:0000313" key="2">
    <source>
        <dbReference type="EMBL" id="EQC34837.1"/>
    </source>
</evidence>
<gene>
    <name evidence="2" type="ORF">SDRG_07641</name>
</gene>
<dbReference type="EMBL" id="JH767153">
    <property type="protein sequence ID" value="EQC34837.1"/>
    <property type="molecule type" value="Genomic_DNA"/>
</dbReference>
<dbReference type="Proteomes" id="UP000030762">
    <property type="component" value="Unassembled WGS sequence"/>
</dbReference>
<keyword evidence="1" id="KW-1133">Transmembrane helix</keyword>
<dbReference type="AlphaFoldDB" id="T0RWU0"/>
<keyword evidence="1" id="KW-0812">Transmembrane</keyword>
<evidence type="ECO:0000313" key="3">
    <source>
        <dbReference type="Proteomes" id="UP000030762"/>
    </source>
</evidence>
<protein>
    <submittedName>
        <fullName evidence="2">Uncharacterized protein</fullName>
    </submittedName>
</protein>
<evidence type="ECO:0000256" key="1">
    <source>
        <dbReference type="SAM" id="Phobius"/>
    </source>
</evidence>
<dbReference type="InParanoid" id="T0RWU0"/>
<organism evidence="2 3">
    <name type="scientific">Saprolegnia diclina (strain VS20)</name>
    <dbReference type="NCBI Taxonomy" id="1156394"/>
    <lineage>
        <taxon>Eukaryota</taxon>
        <taxon>Sar</taxon>
        <taxon>Stramenopiles</taxon>
        <taxon>Oomycota</taxon>
        <taxon>Saprolegniomycetes</taxon>
        <taxon>Saprolegniales</taxon>
        <taxon>Saprolegniaceae</taxon>
        <taxon>Saprolegnia</taxon>
    </lineage>
</organism>
<dbReference type="GeneID" id="19948368"/>
<dbReference type="OrthoDB" id="79606at2759"/>
<keyword evidence="1" id="KW-0472">Membrane</keyword>
<name>T0RWU0_SAPDV</name>
<accession>T0RWU0</accession>
<feature type="transmembrane region" description="Helical" evidence="1">
    <location>
        <begin position="133"/>
        <end position="154"/>
    </location>
</feature>